<evidence type="ECO:0000313" key="2">
    <source>
        <dbReference type="Proteomes" id="UP000076857"/>
    </source>
</evidence>
<reference evidence="1 2" key="1">
    <citation type="submission" date="2016-04" db="EMBL/GenBank/DDBJ databases">
        <authorList>
            <person name="Qiu J."/>
        </authorList>
    </citation>
    <scope>NUCLEOTIDE SEQUENCE [LARGE SCALE GENOMIC DNA]</scope>
    <source>
        <strain evidence="1 2">JQ581</strain>
    </source>
</reference>
<gene>
    <name evidence="1" type="ORF">A3L25_013605</name>
</gene>
<protein>
    <submittedName>
        <fullName evidence="1">Uncharacterized protein</fullName>
    </submittedName>
</protein>
<reference evidence="1 2" key="2">
    <citation type="submission" date="2020-04" db="EMBL/GenBank/DDBJ databases">
        <title>Complete genome sequence of Pseudomonas putida strain JQ581.</title>
        <authorList>
            <person name="Mu Y."/>
        </authorList>
    </citation>
    <scope>NUCLEOTIDE SEQUENCE [LARGE SCALE GENOMIC DNA]</scope>
    <source>
        <strain evidence="1 2">JQ581</strain>
    </source>
</reference>
<dbReference type="AlphaFoldDB" id="A0AAP9SP91"/>
<sequence length="107" mass="12540">MAMDKAKDYEGAVIQINKSIRELEKIILSDRIEGVKVLEFFLSFNPAIFNQDDLSIKMDAWRLLDGHCKAHARLIVEQSISFDIPIWKTYREKIQKVIDLRREVFSV</sequence>
<proteinExistence type="predicted"/>
<name>A0AAP9SP91_PSEPU</name>
<dbReference type="RefSeq" id="WP_139139745.1">
    <property type="nucleotide sequence ID" value="NZ_CP050951.1"/>
</dbReference>
<accession>A0AAP9SP91</accession>
<organism evidence="1 2">
    <name type="scientific">Pseudomonas putida</name>
    <name type="common">Arthrobacter siderocapsulatus</name>
    <dbReference type="NCBI Taxonomy" id="303"/>
    <lineage>
        <taxon>Bacteria</taxon>
        <taxon>Pseudomonadati</taxon>
        <taxon>Pseudomonadota</taxon>
        <taxon>Gammaproteobacteria</taxon>
        <taxon>Pseudomonadales</taxon>
        <taxon>Pseudomonadaceae</taxon>
        <taxon>Pseudomonas</taxon>
    </lineage>
</organism>
<dbReference type="EMBL" id="CP050951">
    <property type="protein sequence ID" value="QJQ10391.1"/>
    <property type="molecule type" value="Genomic_DNA"/>
</dbReference>
<evidence type="ECO:0000313" key="1">
    <source>
        <dbReference type="EMBL" id="QJQ10391.1"/>
    </source>
</evidence>
<dbReference type="Proteomes" id="UP000076857">
    <property type="component" value="Chromosome"/>
</dbReference>